<gene>
    <name evidence="1" type="ORF">BJZ21_000616</name>
</gene>
<accession>A0A7Y9E3G4</accession>
<proteinExistence type="predicted"/>
<name>A0A7Y9E3G4_9ACTN</name>
<dbReference type="EMBL" id="JACCBG010000001">
    <property type="protein sequence ID" value="NYD40533.1"/>
    <property type="molecule type" value="Genomic_DNA"/>
</dbReference>
<protein>
    <submittedName>
        <fullName evidence="1">Uncharacterized protein</fullName>
    </submittedName>
</protein>
<reference evidence="1 2" key="1">
    <citation type="submission" date="2020-07" db="EMBL/GenBank/DDBJ databases">
        <title>Sequencing the genomes of 1000 actinobacteria strains.</title>
        <authorList>
            <person name="Klenk H.-P."/>
        </authorList>
    </citation>
    <scope>NUCLEOTIDE SEQUENCE [LARGE SCALE GENOMIC DNA]</scope>
    <source>
        <strain evidence="1 2">DSM 21350</strain>
    </source>
</reference>
<evidence type="ECO:0000313" key="2">
    <source>
        <dbReference type="Proteomes" id="UP000535511"/>
    </source>
</evidence>
<keyword evidence="2" id="KW-1185">Reference proteome</keyword>
<dbReference type="Proteomes" id="UP000535511">
    <property type="component" value="Unassembled WGS sequence"/>
</dbReference>
<organism evidence="1 2">
    <name type="scientific">Nocardioides panaciterrulae</name>
    <dbReference type="NCBI Taxonomy" id="661492"/>
    <lineage>
        <taxon>Bacteria</taxon>
        <taxon>Bacillati</taxon>
        <taxon>Actinomycetota</taxon>
        <taxon>Actinomycetes</taxon>
        <taxon>Propionibacteriales</taxon>
        <taxon>Nocardioidaceae</taxon>
        <taxon>Nocardioides</taxon>
    </lineage>
</organism>
<dbReference type="RefSeq" id="WP_179662409.1">
    <property type="nucleotide sequence ID" value="NZ_JACCBG010000001.1"/>
</dbReference>
<comment type="caution">
    <text evidence="1">The sequence shown here is derived from an EMBL/GenBank/DDBJ whole genome shotgun (WGS) entry which is preliminary data.</text>
</comment>
<evidence type="ECO:0000313" key="1">
    <source>
        <dbReference type="EMBL" id="NYD40533.1"/>
    </source>
</evidence>
<sequence>MLLETDPAGGAARLDAAGVAALLGAARGEPAAPEATVALASGRLDAELALLGDPLVALELVVAGGSVRLAHRGWVGPELAVLLAGVHAEGGGQEGGQEGEWRLLSMPPAFLTAGLVRLTRIRPRRDVGEPLAGAWHDDLVAAEESARRAALDGLGADFAWRLRATWPGGERLLHAVDGAHGLHLADASGRLGRVSNTFGYRVLSTLLPTDAELDAAPASGPGQ</sequence>
<dbReference type="AlphaFoldDB" id="A0A7Y9E3G4"/>